<name>A0A2P2Q5H9_RHIMU</name>
<protein>
    <submittedName>
        <fullName evidence="1">Uncharacterized protein</fullName>
    </submittedName>
</protein>
<evidence type="ECO:0000313" key="1">
    <source>
        <dbReference type="EMBL" id="MBX62149.1"/>
    </source>
</evidence>
<sequence length="24" mass="2555">MQFIIAIPSLSSFCASPPNPFISS</sequence>
<proteinExistence type="predicted"/>
<dbReference type="AlphaFoldDB" id="A0A2P2Q5H9"/>
<dbReference type="EMBL" id="GGEC01081665">
    <property type="protein sequence ID" value="MBX62149.1"/>
    <property type="molecule type" value="Transcribed_RNA"/>
</dbReference>
<organism evidence="1">
    <name type="scientific">Rhizophora mucronata</name>
    <name type="common">Asiatic mangrove</name>
    <dbReference type="NCBI Taxonomy" id="61149"/>
    <lineage>
        <taxon>Eukaryota</taxon>
        <taxon>Viridiplantae</taxon>
        <taxon>Streptophyta</taxon>
        <taxon>Embryophyta</taxon>
        <taxon>Tracheophyta</taxon>
        <taxon>Spermatophyta</taxon>
        <taxon>Magnoliopsida</taxon>
        <taxon>eudicotyledons</taxon>
        <taxon>Gunneridae</taxon>
        <taxon>Pentapetalae</taxon>
        <taxon>rosids</taxon>
        <taxon>fabids</taxon>
        <taxon>Malpighiales</taxon>
        <taxon>Rhizophoraceae</taxon>
        <taxon>Rhizophora</taxon>
    </lineage>
</organism>
<accession>A0A2P2Q5H9</accession>
<reference evidence="1" key="1">
    <citation type="submission" date="2018-02" db="EMBL/GenBank/DDBJ databases">
        <title>Rhizophora mucronata_Transcriptome.</title>
        <authorList>
            <person name="Meera S.P."/>
            <person name="Sreeshan A."/>
            <person name="Augustine A."/>
        </authorList>
    </citation>
    <scope>NUCLEOTIDE SEQUENCE</scope>
    <source>
        <tissue evidence="1">Leaf</tissue>
    </source>
</reference>